<evidence type="ECO:0008006" key="2">
    <source>
        <dbReference type="Google" id="ProtNLM"/>
    </source>
</evidence>
<sequence length="119" mass="12456">MDPNFHRVVVLMLEHNEDGALGLVLNRPRLIGGAAAVPQWEDRLAAPGYLHTGGPVSEDSIIGLAFGPPEGIDGLSPLLGPLGVVDLHRSPEDLPGVGSLRLFAGYAGWSAGQLDAELM</sequence>
<reference evidence="1" key="1">
    <citation type="submission" date="2018-05" db="EMBL/GenBank/DDBJ databases">
        <authorList>
            <person name="Lanie J.A."/>
            <person name="Ng W.-L."/>
            <person name="Kazmierczak K.M."/>
            <person name="Andrzejewski T.M."/>
            <person name="Davidsen T.M."/>
            <person name="Wayne K.J."/>
            <person name="Tettelin H."/>
            <person name="Glass J.I."/>
            <person name="Rusch D."/>
            <person name="Podicherti R."/>
            <person name="Tsui H.-C.T."/>
            <person name="Winkler M.E."/>
        </authorList>
    </citation>
    <scope>NUCLEOTIDE SEQUENCE</scope>
</reference>
<organism evidence="1">
    <name type="scientific">marine metagenome</name>
    <dbReference type="NCBI Taxonomy" id="408172"/>
    <lineage>
        <taxon>unclassified sequences</taxon>
        <taxon>metagenomes</taxon>
        <taxon>ecological metagenomes</taxon>
    </lineage>
</organism>
<dbReference type="GO" id="GO:0005829">
    <property type="term" value="C:cytosol"/>
    <property type="evidence" value="ECO:0007669"/>
    <property type="project" value="TreeGrafter"/>
</dbReference>
<dbReference type="Pfam" id="PF02622">
    <property type="entry name" value="DUF179"/>
    <property type="match status" value="1"/>
</dbReference>
<dbReference type="SUPFAM" id="SSF143456">
    <property type="entry name" value="VC0467-like"/>
    <property type="match status" value="1"/>
</dbReference>
<dbReference type="AlphaFoldDB" id="A0A382JLR8"/>
<dbReference type="PANTHER" id="PTHR30327">
    <property type="entry name" value="UNCHARACTERIZED PROTEIN YQGE"/>
    <property type="match status" value="1"/>
</dbReference>
<dbReference type="EMBL" id="UINC01074409">
    <property type="protein sequence ID" value="SVC11571.1"/>
    <property type="molecule type" value="Genomic_DNA"/>
</dbReference>
<feature type="non-terminal residue" evidence="1">
    <location>
        <position position="119"/>
    </location>
</feature>
<name>A0A382JLR8_9ZZZZ</name>
<evidence type="ECO:0000313" key="1">
    <source>
        <dbReference type="EMBL" id="SVC11571.1"/>
    </source>
</evidence>
<dbReference type="InterPro" id="IPR003774">
    <property type="entry name" value="AlgH-like"/>
</dbReference>
<dbReference type="Gene3D" id="3.40.1740.10">
    <property type="entry name" value="VC0467-like"/>
    <property type="match status" value="1"/>
</dbReference>
<gene>
    <name evidence="1" type="ORF">METZ01_LOCUS264425</name>
</gene>
<protein>
    <recommendedName>
        <fullName evidence="2">YqgE/AlgH family protein</fullName>
    </recommendedName>
</protein>
<accession>A0A382JLR8</accession>
<dbReference type="PANTHER" id="PTHR30327:SF1">
    <property type="entry name" value="UPF0301 PROTEIN YQGE"/>
    <property type="match status" value="1"/>
</dbReference>
<proteinExistence type="predicted"/>